<keyword evidence="7" id="KW-0175">Coiled coil</keyword>
<dbReference type="InterPro" id="IPR045146">
    <property type="entry name" value="SF3A1"/>
</dbReference>
<evidence type="ECO:0000256" key="8">
    <source>
        <dbReference type="SAM" id="MobiDB-lite"/>
    </source>
</evidence>
<dbReference type="GO" id="GO:0071004">
    <property type="term" value="C:U2-type prespliceosome"/>
    <property type="evidence" value="ECO:0007669"/>
    <property type="project" value="TreeGrafter"/>
</dbReference>
<dbReference type="InterPro" id="IPR022030">
    <property type="entry name" value="SF3A1_dom"/>
</dbReference>
<evidence type="ECO:0000256" key="5">
    <source>
        <dbReference type="ARBA" id="ARBA00023187"/>
    </source>
</evidence>
<dbReference type="GeneID" id="27332681"/>
<dbReference type="RefSeq" id="XP_016235766.1">
    <property type="nucleotide sequence ID" value="XM_016379939.1"/>
</dbReference>
<dbReference type="GO" id="GO:0005686">
    <property type="term" value="C:U2 snRNP"/>
    <property type="evidence" value="ECO:0007669"/>
    <property type="project" value="TreeGrafter"/>
</dbReference>
<dbReference type="Proteomes" id="UP000053328">
    <property type="component" value="Unassembled WGS sequence"/>
</dbReference>
<evidence type="ECO:0000256" key="4">
    <source>
        <dbReference type="ARBA" id="ARBA00022737"/>
    </source>
</evidence>
<dbReference type="EMBL" id="KN847495">
    <property type="protein sequence ID" value="KIW15550.1"/>
    <property type="molecule type" value="Genomic_DNA"/>
</dbReference>
<keyword evidence="11" id="KW-1185">Reference proteome</keyword>
<dbReference type="GO" id="GO:0003723">
    <property type="term" value="F:RNA binding"/>
    <property type="evidence" value="ECO:0007669"/>
    <property type="project" value="InterPro"/>
</dbReference>
<feature type="region of interest" description="Disordered" evidence="8">
    <location>
        <begin position="86"/>
        <end position="112"/>
    </location>
</feature>
<keyword evidence="4" id="KW-0677">Repeat</keyword>
<dbReference type="FunFam" id="1.10.10.790:FF:000015">
    <property type="entry name" value="Splicing factor 3A subunit 1"/>
    <property type="match status" value="1"/>
</dbReference>
<evidence type="ECO:0000256" key="2">
    <source>
        <dbReference type="ARBA" id="ARBA00022664"/>
    </source>
</evidence>
<dbReference type="FunFam" id="1.10.10.790:FF:000001">
    <property type="entry name" value="Splicing factor 3a, subunit 1"/>
    <property type="match status" value="1"/>
</dbReference>
<dbReference type="SUPFAM" id="SSF109905">
    <property type="entry name" value="Surp module (SWAP domain)"/>
    <property type="match status" value="2"/>
</dbReference>
<dbReference type="OrthoDB" id="447637at2759"/>
<dbReference type="GO" id="GO:0000381">
    <property type="term" value="P:regulation of alternative mRNA splicing, via spliceosome"/>
    <property type="evidence" value="ECO:0007669"/>
    <property type="project" value="TreeGrafter"/>
</dbReference>
<dbReference type="GO" id="GO:0045292">
    <property type="term" value="P:mRNA cis splicing, via spliceosome"/>
    <property type="evidence" value="ECO:0007669"/>
    <property type="project" value="InterPro"/>
</dbReference>
<feature type="region of interest" description="Disordered" evidence="8">
    <location>
        <begin position="315"/>
        <end position="380"/>
    </location>
</feature>
<dbReference type="InterPro" id="IPR000061">
    <property type="entry name" value="Surp"/>
</dbReference>
<feature type="domain" description="SURP motif" evidence="9">
    <location>
        <begin position="31"/>
        <end position="73"/>
    </location>
</feature>
<comment type="subcellular location">
    <subcellularLocation>
        <location evidence="1">Nucleus</location>
    </subcellularLocation>
</comment>
<evidence type="ECO:0000313" key="11">
    <source>
        <dbReference type="Proteomes" id="UP000053328"/>
    </source>
</evidence>
<dbReference type="STRING" id="91928.A0A0D2BAG2"/>
<dbReference type="Pfam" id="PF01805">
    <property type="entry name" value="Surp"/>
    <property type="match status" value="2"/>
</dbReference>
<keyword evidence="5" id="KW-0508">mRNA splicing</keyword>
<evidence type="ECO:0000256" key="7">
    <source>
        <dbReference type="SAM" id="Coils"/>
    </source>
</evidence>
<dbReference type="InterPro" id="IPR035967">
    <property type="entry name" value="SWAP/Surp_sf"/>
</dbReference>
<dbReference type="VEuPathDB" id="FungiDB:PV08_05598"/>
<accession>A0A0D2BAG2</accession>
<keyword evidence="2" id="KW-0507">mRNA processing</keyword>
<feature type="coiled-coil region" evidence="7">
    <location>
        <begin position="195"/>
        <end position="238"/>
    </location>
</feature>
<sequence length="524" mass="58207">MTSNGAVPDLPESVSKPPDGVVLPPKDIRAIIEKTAGYVARNGTVFEDRIRDKEVSNPKFSFLNPADAYAPFYQWRLDEVRSGRGTAVSAGRAGDATPVPEKPKGPEPPPEFQFSARMPNISALDLEVVKLTALHVARKGKSWMTSLAAREARNFQFDFLRPQHSLYNFFQRLVDQYTILLQTGPEGQKAEQARIQALQANIQDRFRVLERAKKRSEYVKWQDTQKQKKEEAEEAERLAYAQIDWHDFVVVETVLFTEADDQADLPPPTTLNDLQSASLEQKAMMSLARPDMRIEEAMPTSDMDYAYAGYTDPYSQQQQQNGYQNPPPQVPEVQMPAYTPSPLPPQPSPVPAAMPPQIPPPASYSPAPQPTASPAPGQPPMRIKQDYVPRAQQRAARAATALCPNCGQQIPVAELDAHLRIELLDPRWKEQQSKAAARFSTTNLGGTDVAANLKRLRARTDGTGANSGADPVAEAAARVLGEQEEEERRKRAKLDIPGQPQVQQTQPPPNVQEQIQRIHSKYAS</sequence>
<evidence type="ECO:0000256" key="6">
    <source>
        <dbReference type="ARBA" id="ARBA00023242"/>
    </source>
</evidence>
<feature type="region of interest" description="Disordered" evidence="8">
    <location>
        <begin position="1"/>
        <end position="23"/>
    </location>
</feature>
<dbReference type="SMART" id="SM00648">
    <property type="entry name" value="SWAP"/>
    <property type="match status" value="2"/>
</dbReference>
<evidence type="ECO:0000313" key="10">
    <source>
        <dbReference type="EMBL" id="KIW15550.1"/>
    </source>
</evidence>
<dbReference type="PANTHER" id="PTHR15316">
    <property type="entry name" value="SPLICEOSOME ASSOCIATED PROTEIN 114/SWAP SPLICING FACTOR-RELATED"/>
    <property type="match status" value="1"/>
</dbReference>
<feature type="domain" description="SURP motif" evidence="9">
    <location>
        <begin position="128"/>
        <end position="170"/>
    </location>
</feature>
<evidence type="ECO:0000256" key="1">
    <source>
        <dbReference type="ARBA" id="ARBA00004123"/>
    </source>
</evidence>
<dbReference type="AlphaFoldDB" id="A0A0D2BAG2"/>
<feature type="region of interest" description="Disordered" evidence="8">
    <location>
        <begin position="455"/>
        <end position="524"/>
    </location>
</feature>
<evidence type="ECO:0000259" key="9">
    <source>
        <dbReference type="PROSITE" id="PS50128"/>
    </source>
</evidence>
<feature type="compositionally biased region" description="Pro residues" evidence="8">
    <location>
        <begin position="339"/>
        <end position="379"/>
    </location>
</feature>
<dbReference type="PROSITE" id="PS50128">
    <property type="entry name" value="SURP"/>
    <property type="match status" value="2"/>
</dbReference>
<organism evidence="10 11">
    <name type="scientific">Exophiala spinifera</name>
    <dbReference type="NCBI Taxonomy" id="91928"/>
    <lineage>
        <taxon>Eukaryota</taxon>
        <taxon>Fungi</taxon>
        <taxon>Dikarya</taxon>
        <taxon>Ascomycota</taxon>
        <taxon>Pezizomycotina</taxon>
        <taxon>Eurotiomycetes</taxon>
        <taxon>Chaetothyriomycetidae</taxon>
        <taxon>Chaetothyriales</taxon>
        <taxon>Herpotrichiellaceae</taxon>
        <taxon>Exophiala</taxon>
    </lineage>
</organism>
<dbReference type="GO" id="GO:0071013">
    <property type="term" value="C:catalytic step 2 spliceosome"/>
    <property type="evidence" value="ECO:0007669"/>
    <property type="project" value="TreeGrafter"/>
</dbReference>
<dbReference type="Gene3D" id="1.10.10.790">
    <property type="entry name" value="Surp module"/>
    <property type="match status" value="2"/>
</dbReference>
<dbReference type="HOGENOM" id="CLU_013259_3_1_1"/>
<dbReference type="Pfam" id="PF12230">
    <property type="entry name" value="PRP21_like_P"/>
    <property type="match status" value="1"/>
</dbReference>
<dbReference type="PANTHER" id="PTHR15316:SF1">
    <property type="entry name" value="SPLICING FACTOR 3A SUBUNIT 1"/>
    <property type="match status" value="1"/>
</dbReference>
<reference evidence="10 11" key="1">
    <citation type="submission" date="2015-01" db="EMBL/GenBank/DDBJ databases">
        <title>The Genome Sequence of Exophiala spinifera CBS89968.</title>
        <authorList>
            <consortium name="The Broad Institute Genomics Platform"/>
            <person name="Cuomo C."/>
            <person name="de Hoog S."/>
            <person name="Gorbushina A."/>
            <person name="Stielow B."/>
            <person name="Teixiera M."/>
            <person name="Abouelleil A."/>
            <person name="Chapman S.B."/>
            <person name="Priest M."/>
            <person name="Young S.K."/>
            <person name="Wortman J."/>
            <person name="Nusbaum C."/>
            <person name="Birren B."/>
        </authorList>
    </citation>
    <scope>NUCLEOTIDE SEQUENCE [LARGE SCALE GENOMIC DNA]</scope>
    <source>
        <strain evidence="10 11">CBS 89968</strain>
    </source>
</reference>
<evidence type="ECO:0000256" key="3">
    <source>
        <dbReference type="ARBA" id="ARBA00022728"/>
    </source>
</evidence>
<keyword evidence="6" id="KW-0539">Nucleus</keyword>
<proteinExistence type="predicted"/>
<feature type="compositionally biased region" description="Low complexity" evidence="8">
    <location>
        <begin position="315"/>
        <end position="324"/>
    </location>
</feature>
<protein>
    <recommendedName>
        <fullName evidence="9">SURP motif domain-containing protein</fullName>
    </recommendedName>
</protein>
<gene>
    <name evidence="10" type="ORF">PV08_05598</name>
</gene>
<keyword evidence="3" id="KW-0747">Spliceosome</keyword>
<name>A0A0D2BAG2_9EURO</name>